<dbReference type="EMBL" id="BSOH01000036">
    <property type="protein sequence ID" value="GLR19803.1"/>
    <property type="molecule type" value="Genomic_DNA"/>
</dbReference>
<dbReference type="Pfam" id="PF21906">
    <property type="entry name" value="WHD_NrtR"/>
    <property type="match status" value="1"/>
</dbReference>
<organism evidence="2 3">
    <name type="scientific">Portibacter lacus</name>
    <dbReference type="NCBI Taxonomy" id="1099794"/>
    <lineage>
        <taxon>Bacteria</taxon>
        <taxon>Pseudomonadati</taxon>
        <taxon>Bacteroidota</taxon>
        <taxon>Saprospiria</taxon>
        <taxon>Saprospirales</taxon>
        <taxon>Haliscomenobacteraceae</taxon>
        <taxon>Portibacter</taxon>
    </lineage>
</organism>
<evidence type="ECO:0000313" key="3">
    <source>
        <dbReference type="Proteomes" id="UP001156666"/>
    </source>
</evidence>
<reference evidence="2" key="1">
    <citation type="journal article" date="2014" name="Int. J. Syst. Evol. Microbiol.">
        <title>Complete genome sequence of Corynebacterium casei LMG S-19264T (=DSM 44701T), isolated from a smear-ripened cheese.</title>
        <authorList>
            <consortium name="US DOE Joint Genome Institute (JGI-PGF)"/>
            <person name="Walter F."/>
            <person name="Albersmeier A."/>
            <person name="Kalinowski J."/>
            <person name="Ruckert C."/>
        </authorList>
    </citation>
    <scope>NUCLEOTIDE SEQUENCE</scope>
    <source>
        <strain evidence="2">NBRC 108769</strain>
    </source>
</reference>
<name>A0AA37SYB1_9BACT</name>
<dbReference type="AlphaFoldDB" id="A0AA37SYB1"/>
<sequence>MAYHPQSELLANPSPEDELMHSISVDCVILGFEDEKLKVLLIQHHGGPKDGEWALPGDFIKKNIDLEKMPYDVLHRLTGIQNIFVDQFGTFGNLNRVDYRRIITVGYYALVSPQKYDLKLGKAAKKVEWFDVSDTPNLIFDHSFLLESAIKKLQEDLETKPIGHELLAEEFTLTQMQKLYEAILGEKQDIRNFRRKILNLKVLEETGNVDDSVPYRAPKLYKFKKK</sequence>
<dbReference type="InterPro" id="IPR036390">
    <property type="entry name" value="WH_DNA-bd_sf"/>
</dbReference>
<dbReference type="SUPFAM" id="SSF55811">
    <property type="entry name" value="Nudix"/>
    <property type="match status" value="1"/>
</dbReference>
<dbReference type="Gene3D" id="1.10.10.10">
    <property type="entry name" value="Winged helix-like DNA-binding domain superfamily/Winged helix DNA-binding domain"/>
    <property type="match status" value="1"/>
</dbReference>
<dbReference type="InterPro" id="IPR036388">
    <property type="entry name" value="WH-like_DNA-bd_sf"/>
</dbReference>
<reference evidence="2" key="2">
    <citation type="submission" date="2023-01" db="EMBL/GenBank/DDBJ databases">
        <title>Draft genome sequence of Portibacter lacus strain NBRC 108769.</title>
        <authorList>
            <person name="Sun Q."/>
            <person name="Mori K."/>
        </authorList>
    </citation>
    <scope>NUCLEOTIDE SEQUENCE</scope>
    <source>
        <strain evidence="2">NBRC 108769</strain>
    </source>
</reference>
<proteinExistence type="predicted"/>
<dbReference type="SUPFAM" id="SSF46785">
    <property type="entry name" value="Winged helix' DNA-binding domain"/>
    <property type="match status" value="1"/>
</dbReference>
<evidence type="ECO:0000313" key="2">
    <source>
        <dbReference type="EMBL" id="GLR19803.1"/>
    </source>
</evidence>
<feature type="domain" description="NrtR DNA-binding winged helix" evidence="1">
    <location>
        <begin position="164"/>
        <end position="223"/>
    </location>
</feature>
<keyword evidence="3" id="KW-1185">Reference proteome</keyword>
<dbReference type="Proteomes" id="UP001156666">
    <property type="component" value="Unassembled WGS sequence"/>
</dbReference>
<dbReference type="CDD" id="cd18873">
    <property type="entry name" value="NUDIX_NadM_like"/>
    <property type="match status" value="1"/>
</dbReference>
<dbReference type="InterPro" id="IPR054105">
    <property type="entry name" value="WHD_NrtR"/>
</dbReference>
<dbReference type="RefSeq" id="WP_235295366.1">
    <property type="nucleotide sequence ID" value="NZ_BSOH01000036.1"/>
</dbReference>
<gene>
    <name evidence="2" type="ORF">GCM10007940_44190</name>
</gene>
<dbReference type="PANTHER" id="PTHR43736:SF4">
    <property type="entry name" value="SLR1690 PROTEIN"/>
    <property type="match status" value="1"/>
</dbReference>
<evidence type="ECO:0000259" key="1">
    <source>
        <dbReference type="Pfam" id="PF21906"/>
    </source>
</evidence>
<protein>
    <submittedName>
        <fullName evidence="2">ADP-ribose pyrophosphatase</fullName>
    </submittedName>
</protein>
<dbReference type="PANTHER" id="PTHR43736">
    <property type="entry name" value="ADP-RIBOSE PYROPHOSPHATASE"/>
    <property type="match status" value="1"/>
</dbReference>
<accession>A0AA37SYB1</accession>
<dbReference type="Gene3D" id="3.90.79.10">
    <property type="entry name" value="Nucleoside Triphosphate Pyrophosphohydrolase"/>
    <property type="match status" value="1"/>
</dbReference>
<dbReference type="InterPro" id="IPR015797">
    <property type="entry name" value="NUDIX_hydrolase-like_dom_sf"/>
</dbReference>
<comment type="caution">
    <text evidence="2">The sequence shown here is derived from an EMBL/GenBank/DDBJ whole genome shotgun (WGS) entry which is preliminary data.</text>
</comment>